<organism evidence="1 2">
    <name type="scientific">Pseudorhizobium tarimense</name>
    <dbReference type="NCBI Taxonomy" id="1079109"/>
    <lineage>
        <taxon>Bacteria</taxon>
        <taxon>Pseudomonadati</taxon>
        <taxon>Pseudomonadota</taxon>
        <taxon>Alphaproteobacteria</taxon>
        <taxon>Hyphomicrobiales</taxon>
        <taxon>Rhizobiaceae</taxon>
        <taxon>Rhizobium/Agrobacterium group</taxon>
        <taxon>Pseudorhizobium</taxon>
    </lineage>
</organism>
<gene>
    <name evidence="1" type="ORF">ABID21_000968</name>
</gene>
<dbReference type="EMBL" id="JBEPLJ010000003">
    <property type="protein sequence ID" value="MET3584867.1"/>
    <property type="molecule type" value="Genomic_DNA"/>
</dbReference>
<dbReference type="Proteomes" id="UP001549031">
    <property type="component" value="Unassembled WGS sequence"/>
</dbReference>
<keyword evidence="2" id="KW-1185">Reference proteome</keyword>
<protein>
    <submittedName>
        <fullName evidence="1">Uncharacterized protein</fullName>
    </submittedName>
</protein>
<reference evidence="1 2" key="1">
    <citation type="submission" date="2024-06" db="EMBL/GenBank/DDBJ databases">
        <title>Genomic Encyclopedia of Type Strains, Phase IV (KMG-IV): sequencing the most valuable type-strain genomes for metagenomic binning, comparative biology and taxonomic classification.</title>
        <authorList>
            <person name="Goeker M."/>
        </authorList>
    </citation>
    <scope>NUCLEOTIDE SEQUENCE [LARGE SCALE GENOMIC DNA]</scope>
    <source>
        <strain evidence="1 2">DSM 105042</strain>
    </source>
</reference>
<name>A0ABV2H381_9HYPH</name>
<evidence type="ECO:0000313" key="2">
    <source>
        <dbReference type="Proteomes" id="UP001549031"/>
    </source>
</evidence>
<accession>A0ABV2H381</accession>
<evidence type="ECO:0000313" key="1">
    <source>
        <dbReference type="EMBL" id="MET3584867.1"/>
    </source>
</evidence>
<comment type="caution">
    <text evidence="1">The sequence shown here is derived from an EMBL/GenBank/DDBJ whole genome shotgun (WGS) entry which is preliminary data.</text>
</comment>
<dbReference type="RefSeq" id="WP_247242868.1">
    <property type="nucleotide sequence ID" value="NZ_JALJRA010000003.1"/>
</dbReference>
<sequence length="92" mass="9723">MKSSTLGPEWDPTLAHMMIYEQGPQTTVLVDPDFPDAWRRAPYAGALAHMAAEAEASGGYLIVFVGDDVFKIEPAAAGPAAPDRRAPEPAAA</sequence>
<proteinExistence type="predicted"/>